<organism evidence="1 2">
    <name type="scientific">Favolaschia claudopus</name>
    <dbReference type="NCBI Taxonomy" id="2862362"/>
    <lineage>
        <taxon>Eukaryota</taxon>
        <taxon>Fungi</taxon>
        <taxon>Dikarya</taxon>
        <taxon>Basidiomycota</taxon>
        <taxon>Agaricomycotina</taxon>
        <taxon>Agaricomycetes</taxon>
        <taxon>Agaricomycetidae</taxon>
        <taxon>Agaricales</taxon>
        <taxon>Marasmiineae</taxon>
        <taxon>Mycenaceae</taxon>
        <taxon>Favolaschia</taxon>
    </lineage>
</organism>
<evidence type="ECO:0000313" key="2">
    <source>
        <dbReference type="Proteomes" id="UP001362999"/>
    </source>
</evidence>
<evidence type="ECO:0000313" key="1">
    <source>
        <dbReference type="EMBL" id="KAK7027129.1"/>
    </source>
</evidence>
<dbReference type="AlphaFoldDB" id="A0AAW0BKT9"/>
<protein>
    <submittedName>
        <fullName evidence="1">Uncharacterized protein</fullName>
    </submittedName>
</protein>
<gene>
    <name evidence="1" type="ORF">R3P38DRAFT_3191448</name>
</gene>
<proteinExistence type="predicted"/>
<reference evidence="1 2" key="1">
    <citation type="journal article" date="2024" name="J Genomics">
        <title>Draft genome sequencing and assembly of Favolaschia claudopus CIRM-BRFM 2984 isolated from oak limbs.</title>
        <authorList>
            <person name="Navarro D."/>
            <person name="Drula E."/>
            <person name="Chaduli D."/>
            <person name="Cazenave R."/>
            <person name="Ahrendt S."/>
            <person name="Wang J."/>
            <person name="Lipzen A."/>
            <person name="Daum C."/>
            <person name="Barry K."/>
            <person name="Grigoriev I.V."/>
            <person name="Favel A."/>
            <person name="Rosso M.N."/>
            <person name="Martin F."/>
        </authorList>
    </citation>
    <scope>NUCLEOTIDE SEQUENCE [LARGE SCALE GENOMIC DNA]</scope>
    <source>
        <strain evidence="1 2">CIRM-BRFM 2984</strain>
    </source>
</reference>
<dbReference type="Proteomes" id="UP001362999">
    <property type="component" value="Unassembled WGS sequence"/>
</dbReference>
<dbReference type="EMBL" id="JAWWNJ010000030">
    <property type="protein sequence ID" value="KAK7027129.1"/>
    <property type="molecule type" value="Genomic_DNA"/>
</dbReference>
<comment type="caution">
    <text evidence="1">The sequence shown here is derived from an EMBL/GenBank/DDBJ whole genome shotgun (WGS) entry which is preliminary data.</text>
</comment>
<accession>A0AAW0BKT9</accession>
<sequence>MSTDANTSAYRIEHLRGEDNYQTWAGRIVKPIADANAISSWERKDRQALSAIRLRVADGPLVYISGATDSRHCYRPSSP</sequence>
<name>A0AAW0BKT9_9AGAR</name>
<keyword evidence="2" id="KW-1185">Reference proteome</keyword>